<evidence type="ECO:0000313" key="4">
    <source>
        <dbReference type="Proteomes" id="UP000807353"/>
    </source>
</evidence>
<dbReference type="Proteomes" id="UP000807353">
    <property type="component" value="Unassembled WGS sequence"/>
</dbReference>
<feature type="transmembrane region" description="Helical" evidence="2">
    <location>
        <begin position="265"/>
        <end position="286"/>
    </location>
</feature>
<feature type="transmembrane region" description="Helical" evidence="2">
    <location>
        <begin position="126"/>
        <end position="144"/>
    </location>
</feature>
<dbReference type="GO" id="GO:0015098">
    <property type="term" value="F:molybdate ion transmembrane transporter activity"/>
    <property type="evidence" value="ECO:0007669"/>
    <property type="project" value="InterPro"/>
</dbReference>
<keyword evidence="2" id="KW-0812">Transmembrane</keyword>
<comment type="caution">
    <text evidence="3">The sequence shown here is derived from an EMBL/GenBank/DDBJ whole genome shotgun (WGS) entry which is preliminary data.</text>
</comment>
<gene>
    <name evidence="3" type="ORF">BDZ94DRAFT_1257717</name>
</gene>
<reference evidence="3" key="1">
    <citation type="submission" date="2020-11" db="EMBL/GenBank/DDBJ databases">
        <authorList>
            <consortium name="DOE Joint Genome Institute"/>
            <person name="Ahrendt S."/>
            <person name="Riley R."/>
            <person name="Andreopoulos W."/>
            <person name="Labutti K."/>
            <person name="Pangilinan J."/>
            <person name="Ruiz-Duenas F.J."/>
            <person name="Barrasa J.M."/>
            <person name="Sanchez-Garcia M."/>
            <person name="Camarero S."/>
            <person name="Miyauchi S."/>
            <person name="Serrano A."/>
            <person name="Linde D."/>
            <person name="Babiker R."/>
            <person name="Drula E."/>
            <person name="Ayuso-Fernandez I."/>
            <person name="Pacheco R."/>
            <person name="Padilla G."/>
            <person name="Ferreira P."/>
            <person name="Barriuso J."/>
            <person name="Kellner H."/>
            <person name="Castanera R."/>
            <person name="Alfaro M."/>
            <person name="Ramirez L."/>
            <person name="Pisabarro A.G."/>
            <person name="Kuo A."/>
            <person name="Tritt A."/>
            <person name="Lipzen A."/>
            <person name="He G."/>
            <person name="Yan M."/>
            <person name="Ng V."/>
            <person name="Cullen D."/>
            <person name="Martin F."/>
            <person name="Rosso M.-N."/>
            <person name="Henrissat B."/>
            <person name="Hibbett D."/>
            <person name="Martinez A.T."/>
            <person name="Grigoriev I.V."/>
        </authorList>
    </citation>
    <scope>NUCLEOTIDE SEQUENCE</scope>
    <source>
        <strain evidence="3">CBS 247.69</strain>
    </source>
</reference>
<dbReference type="Pfam" id="PF16983">
    <property type="entry name" value="MFS_MOT1"/>
    <property type="match status" value="2"/>
</dbReference>
<evidence type="ECO:0000256" key="2">
    <source>
        <dbReference type="SAM" id="Phobius"/>
    </source>
</evidence>
<dbReference type="PANTHER" id="PTHR31970">
    <property type="match status" value="1"/>
</dbReference>
<dbReference type="OrthoDB" id="5402974at2759"/>
<keyword evidence="2" id="KW-0472">Membrane</keyword>
<dbReference type="PANTHER" id="PTHR31970:SF9">
    <property type="entry name" value="MOLYBDATE TRANSPORTER 2"/>
    <property type="match status" value="1"/>
</dbReference>
<evidence type="ECO:0000313" key="3">
    <source>
        <dbReference type="EMBL" id="KAF9463901.1"/>
    </source>
</evidence>
<organism evidence="3 4">
    <name type="scientific">Collybia nuda</name>
    <dbReference type="NCBI Taxonomy" id="64659"/>
    <lineage>
        <taxon>Eukaryota</taxon>
        <taxon>Fungi</taxon>
        <taxon>Dikarya</taxon>
        <taxon>Basidiomycota</taxon>
        <taxon>Agaricomycotina</taxon>
        <taxon>Agaricomycetes</taxon>
        <taxon>Agaricomycetidae</taxon>
        <taxon>Agaricales</taxon>
        <taxon>Tricholomatineae</taxon>
        <taxon>Clitocybaceae</taxon>
        <taxon>Collybia</taxon>
    </lineage>
</organism>
<dbReference type="InterPro" id="IPR031563">
    <property type="entry name" value="MOT1/MOT2"/>
</dbReference>
<feature type="region of interest" description="Disordered" evidence="1">
    <location>
        <begin position="333"/>
        <end position="353"/>
    </location>
</feature>
<sequence length="425" mass="45766">MGTLLPLMIALTMTGSISLSSTLIFSGLWNVLTGVMFGIPLPVQPMKAIAAVAIARGFSKAEMASAGLFVAGFVLVASWVGAIKWFTKVIPIPVVKGIQIGAGMSLVLSAGGSLQGLHWTSPKEDNLLWTISVFLFLLATTLPYRRLARIPTALILFVIGIVLSVVVSGRGRLPHLSRWRPFILLPSPAAFRTGALEAGVGQIPLTTLNSIIAVSQLSYDLLPNVEAPTTTALGLSVAGMNLVGCWFGAMPVCHGSGGLAAQYRFGARSGASIIILGLFKLVVGLVWGDSLVGVLSRFPKSVLGIMVIAAGLELAKVGESLNTGARDLYLQGEEDDEGESSTAGKRPRQVSDEERMQRWTVMMMTVGGLLAFRNDAVGFVAGMLCHCVYRFPVWWREVRDDERGIWSWRRVSRRSGERRWLLGRS</sequence>
<protein>
    <recommendedName>
        <fullName evidence="5">Sulfate transporter</fullName>
    </recommendedName>
</protein>
<proteinExistence type="predicted"/>
<keyword evidence="2" id="KW-1133">Transmembrane helix</keyword>
<name>A0A9P5Y8V6_9AGAR</name>
<feature type="transmembrane region" description="Helical" evidence="2">
    <location>
        <begin position="66"/>
        <end position="86"/>
    </location>
</feature>
<keyword evidence="4" id="KW-1185">Reference proteome</keyword>
<feature type="transmembrane region" description="Helical" evidence="2">
    <location>
        <begin position="98"/>
        <end position="119"/>
    </location>
</feature>
<dbReference type="EMBL" id="MU150258">
    <property type="protein sequence ID" value="KAF9463901.1"/>
    <property type="molecule type" value="Genomic_DNA"/>
</dbReference>
<accession>A0A9P5Y8V6</accession>
<evidence type="ECO:0008006" key="5">
    <source>
        <dbReference type="Google" id="ProtNLM"/>
    </source>
</evidence>
<feature type="transmembrane region" description="Helical" evidence="2">
    <location>
        <begin position="232"/>
        <end position="253"/>
    </location>
</feature>
<evidence type="ECO:0000256" key="1">
    <source>
        <dbReference type="SAM" id="MobiDB-lite"/>
    </source>
</evidence>
<dbReference type="AlphaFoldDB" id="A0A9P5Y8V6"/>
<feature type="transmembrane region" description="Helical" evidence="2">
    <location>
        <begin position="7"/>
        <end position="29"/>
    </location>
</feature>
<feature type="transmembrane region" description="Helical" evidence="2">
    <location>
        <begin position="150"/>
        <end position="168"/>
    </location>
</feature>